<organism evidence="5 6">
    <name type="scientific">Variovorax paradoxus</name>
    <dbReference type="NCBI Taxonomy" id="34073"/>
    <lineage>
        <taxon>Bacteria</taxon>
        <taxon>Pseudomonadati</taxon>
        <taxon>Pseudomonadota</taxon>
        <taxon>Betaproteobacteria</taxon>
        <taxon>Burkholderiales</taxon>
        <taxon>Comamonadaceae</taxon>
        <taxon>Variovorax</taxon>
    </lineage>
</organism>
<comment type="caution">
    <text evidence="5">The sequence shown here is derived from an EMBL/GenBank/DDBJ whole genome shotgun (WGS) entry which is preliminary data.</text>
</comment>
<dbReference type="Proteomes" id="UP000249135">
    <property type="component" value="Unassembled WGS sequence"/>
</dbReference>
<feature type="domain" description="Methyltransferase" evidence="4">
    <location>
        <begin position="43"/>
        <end position="140"/>
    </location>
</feature>
<sequence>MDFYDQLAPLYHLIYPDWPASVARQGAQLDAVMQVEWPAAKRVLDVSCGIGTQALGLAQRGYVVRASDLSPGAVARARHEAESRGLSVDAAVGDMREAHALHGSGFDVVLSADNSVPHLLSDADILAALRQMWLCLRPGGGCVLTVRDYAQEPRGRHLVKHYGARVDGRRRHVLFQVWDFDGPDATHYDFSFFAVEEDLDTQDVSTRVMRSRYYAITTDLLLGLMAEAGFVRTRRLDDAFYQPVLVGTRPVV</sequence>
<dbReference type="InterPro" id="IPR029063">
    <property type="entry name" value="SAM-dependent_MTases_sf"/>
</dbReference>
<dbReference type="AlphaFoldDB" id="A0A2W5QED9"/>
<dbReference type="PANTHER" id="PTHR43464:SF19">
    <property type="entry name" value="UBIQUINONE BIOSYNTHESIS O-METHYLTRANSFERASE, MITOCHONDRIAL"/>
    <property type="match status" value="1"/>
</dbReference>
<dbReference type="PANTHER" id="PTHR43464">
    <property type="entry name" value="METHYLTRANSFERASE"/>
    <property type="match status" value="1"/>
</dbReference>
<evidence type="ECO:0000256" key="1">
    <source>
        <dbReference type="ARBA" id="ARBA00022603"/>
    </source>
</evidence>
<dbReference type="InterPro" id="IPR041698">
    <property type="entry name" value="Methyltransf_25"/>
</dbReference>
<evidence type="ECO:0000256" key="3">
    <source>
        <dbReference type="ARBA" id="ARBA00022691"/>
    </source>
</evidence>
<dbReference type="GO" id="GO:0032259">
    <property type="term" value="P:methylation"/>
    <property type="evidence" value="ECO:0007669"/>
    <property type="project" value="UniProtKB-KW"/>
</dbReference>
<dbReference type="SUPFAM" id="SSF53335">
    <property type="entry name" value="S-adenosyl-L-methionine-dependent methyltransferases"/>
    <property type="match status" value="1"/>
</dbReference>
<dbReference type="EMBL" id="QFPP01000038">
    <property type="protein sequence ID" value="PZQ76841.1"/>
    <property type="molecule type" value="Genomic_DNA"/>
</dbReference>
<protein>
    <submittedName>
        <fullName evidence="5">Class I SAM-dependent methyltransferase</fullName>
    </submittedName>
</protein>
<reference evidence="5 6" key="1">
    <citation type="submission" date="2017-08" db="EMBL/GenBank/DDBJ databases">
        <title>Infants hospitalized years apart are colonized by the same room-sourced microbial strains.</title>
        <authorList>
            <person name="Brooks B."/>
            <person name="Olm M.R."/>
            <person name="Firek B.A."/>
            <person name="Baker R."/>
            <person name="Thomas B.C."/>
            <person name="Morowitz M.J."/>
            <person name="Banfield J.F."/>
        </authorList>
    </citation>
    <scope>NUCLEOTIDE SEQUENCE [LARGE SCALE GENOMIC DNA]</scope>
    <source>
        <strain evidence="5">S2_005_003_R2_41</strain>
    </source>
</reference>
<dbReference type="CDD" id="cd02440">
    <property type="entry name" value="AdoMet_MTases"/>
    <property type="match status" value="1"/>
</dbReference>
<evidence type="ECO:0000313" key="6">
    <source>
        <dbReference type="Proteomes" id="UP000249135"/>
    </source>
</evidence>
<dbReference type="GO" id="GO:0008168">
    <property type="term" value="F:methyltransferase activity"/>
    <property type="evidence" value="ECO:0007669"/>
    <property type="project" value="UniProtKB-KW"/>
</dbReference>
<dbReference type="Gene3D" id="3.40.50.150">
    <property type="entry name" value="Vaccinia Virus protein VP39"/>
    <property type="match status" value="1"/>
</dbReference>
<gene>
    <name evidence="5" type="ORF">DI563_05810</name>
</gene>
<evidence type="ECO:0000259" key="4">
    <source>
        <dbReference type="Pfam" id="PF13649"/>
    </source>
</evidence>
<keyword evidence="3" id="KW-0949">S-adenosyl-L-methionine</keyword>
<keyword evidence="1 5" id="KW-0489">Methyltransferase</keyword>
<name>A0A2W5QED9_VARPD</name>
<dbReference type="Pfam" id="PF13649">
    <property type="entry name" value="Methyltransf_25"/>
    <property type="match status" value="1"/>
</dbReference>
<evidence type="ECO:0000256" key="2">
    <source>
        <dbReference type="ARBA" id="ARBA00022679"/>
    </source>
</evidence>
<proteinExistence type="predicted"/>
<evidence type="ECO:0000313" key="5">
    <source>
        <dbReference type="EMBL" id="PZQ76841.1"/>
    </source>
</evidence>
<keyword evidence="2 5" id="KW-0808">Transferase</keyword>
<accession>A0A2W5QED9</accession>